<evidence type="ECO:0000256" key="2">
    <source>
        <dbReference type="ARBA" id="ARBA00022649"/>
    </source>
</evidence>
<keyword evidence="2" id="KW-1277">Toxin-antitoxin system</keyword>
<dbReference type="RefSeq" id="WP_095721232.1">
    <property type="nucleotide sequence ID" value="NZ_NTFS01000062.1"/>
</dbReference>
<accession>A0A2A2TL32</accession>
<dbReference type="InterPro" id="IPR035093">
    <property type="entry name" value="RelE/ParE_toxin_dom_sf"/>
</dbReference>
<sequence>MNREFRLTEPAIKDIEEIADYIAKQSGLVESELFLSKLDAKFVKIAQFPNLGRQRDEILPGIRSLSVDNYLILYMPIRQDIEIFRVISGYRDLTALFSDSDS</sequence>
<comment type="caution">
    <text evidence="3">The sequence shown here is derived from an EMBL/GenBank/DDBJ whole genome shotgun (WGS) entry which is preliminary data.</text>
</comment>
<dbReference type="PANTHER" id="PTHR33755:SF6">
    <property type="entry name" value="PLASMID STABILIZATION SYSTEM PROTEIN"/>
    <property type="match status" value="1"/>
</dbReference>
<organism evidence="3 4">
    <name type="scientific">Brunnivagina elsteri CCALA 953</name>
    <dbReference type="NCBI Taxonomy" id="987040"/>
    <lineage>
        <taxon>Bacteria</taxon>
        <taxon>Bacillati</taxon>
        <taxon>Cyanobacteriota</taxon>
        <taxon>Cyanophyceae</taxon>
        <taxon>Nostocales</taxon>
        <taxon>Calotrichaceae</taxon>
        <taxon>Brunnivagina</taxon>
    </lineage>
</organism>
<dbReference type="Pfam" id="PF05016">
    <property type="entry name" value="ParE_toxin"/>
    <property type="match status" value="1"/>
</dbReference>
<reference evidence="3 4" key="1">
    <citation type="submission" date="2017-08" db="EMBL/GenBank/DDBJ databases">
        <title>Draft genome sequence of filamentous cyanobacterium Calothrix elsteri CCALA 953.</title>
        <authorList>
            <person name="Gagunashvili A.N."/>
            <person name="Elster J."/>
            <person name="Andresson O.S."/>
        </authorList>
    </citation>
    <scope>NUCLEOTIDE SEQUENCE [LARGE SCALE GENOMIC DNA]</scope>
    <source>
        <strain evidence="3 4">CCALA 953</strain>
    </source>
</reference>
<dbReference type="Gene3D" id="3.30.2310.20">
    <property type="entry name" value="RelE-like"/>
    <property type="match status" value="1"/>
</dbReference>
<evidence type="ECO:0000313" key="4">
    <source>
        <dbReference type="Proteomes" id="UP000218238"/>
    </source>
</evidence>
<dbReference type="PANTHER" id="PTHR33755">
    <property type="entry name" value="TOXIN PARE1-RELATED"/>
    <property type="match status" value="1"/>
</dbReference>
<dbReference type="EMBL" id="NTFS01000062">
    <property type="protein sequence ID" value="PAX58311.1"/>
    <property type="molecule type" value="Genomic_DNA"/>
</dbReference>
<dbReference type="Proteomes" id="UP000218238">
    <property type="component" value="Unassembled WGS sequence"/>
</dbReference>
<keyword evidence="4" id="KW-1185">Reference proteome</keyword>
<proteinExistence type="inferred from homology"/>
<dbReference type="InterPro" id="IPR051803">
    <property type="entry name" value="TA_system_RelE-like_toxin"/>
</dbReference>
<dbReference type="InterPro" id="IPR007712">
    <property type="entry name" value="RelE/ParE_toxin"/>
</dbReference>
<dbReference type="OrthoDB" id="9798046at2"/>
<name>A0A2A2TL32_9CYAN</name>
<comment type="similarity">
    <text evidence="1">Belongs to the RelE toxin family.</text>
</comment>
<gene>
    <name evidence="3" type="ORF">CK510_08180</name>
</gene>
<evidence type="ECO:0000256" key="1">
    <source>
        <dbReference type="ARBA" id="ARBA00006226"/>
    </source>
</evidence>
<evidence type="ECO:0000313" key="3">
    <source>
        <dbReference type="EMBL" id="PAX58311.1"/>
    </source>
</evidence>
<protein>
    <submittedName>
        <fullName evidence="3">Plasmid stabilization protein</fullName>
    </submittedName>
</protein>
<dbReference type="AlphaFoldDB" id="A0A2A2TL32"/>